<evidence type="ECO:0000313" key="4">
    <source>
        <dbReference type="Proteomes" id="UP000324748"/>
    </source>
</evidence>
<name>A0A5B0N285_PUCGR</name>
<dbReference type="Proteomes" id="UP000325313">
    <property type="component" value="Unassembled WGS sequence"/>
</dbReference>
<feature type="signal peptide" evidence="1">
    <location>
        <begin position="1"/>
        <end position="22"/>
    </location>
</feature>
<dbReference type="AlphaFoldDB" id="A0A5B0N285"/>
<evidence type="ECO:0000313" key="5">
    <source>
        <dbReference type="Proteomes" id="UP000325313"/>
    </source>
</evidence>
<evidence type="ECO:0000313" key="3">
    <source>
        <dbReference type="EMBL" id="KAA1124116.1"/>
    </source>
</evidence>
<sequence>MQFLSTFVSLSACLLLPTQIGASPHKADPNPLNQVYIMKQQIDYSRGFLDVFGQDGTVVYRFAKNVQDPLQGDSKTVLMTPSLELLSALGSTNDICGHKTTYTEYDLPLSSKKHFTIDPNGLLKDEWTFNFVDRSGKRQNFKFNRNYSSKEGKIYPQIKGEDGELIAELRDQERTDAFLTTPSVHEVATYTLFCTADSPQFELVFLMGLVLSRVHECGI</sequence>
<dbReference type="Proteomes" id="UP000324748">
    <property type="component" value="Unassembled WGS sequence"/>
</dbReference>
<proteinExistence type="predicted"/>
<dbReference type="EMBL" id="VDEP01000205">
    <property type="protein sequence ID" value="KAA1124116.1"/>
    <property type="molecule type" value="Genomic_DNA"/>
</dbReference>
<evidence type="ECO:0000256" key="1">
    <source>
        <dbReference type="SAM" id="SignalP"/>
    </source>
</evidence>
<protein>
    <submittedName>
        <fullName evidence="2">Uncharacterized protein</fullName>
    </submittedName>
</protein>
<gene>
    <name evidence="2" type="ORF">PGT21_021308</name>
    <name evidence="3" type="ORF">PGTUg99_028235</name>
</gene>
<reference evidence="4 5" key="1">
    <citation type="submission" date="2019-05" db="EMBL/GenBank/DDBJ databases">
        <title>Emergence of the Ug99 lineage of the wheat stem rust pathogen through somatic hybridization.</title>
        <authorList>
            <person name="Li F."/>
            <person name="Upadhyaya N.M."/>
            <person name="Sperschneider J."/>
            <person name="Matny O."/>
            <person name="Nguyen-Phuc H."/>
            <person name="Mago R."/>
            <person name="Raley C."/>
            <person name="Miller M.E."/>
            <person name="Silverstein K.A.T."/>
            <person name="Henningsen E."/>
            <person name="Hirsch C.D."/>
            <person name="Visser B."/>
            <person name="Pretorius Z.A."/>
            <person name="Steffenson B.J."/>
            <person name="Schwessinger B."/>
            <person name="Dodds P.N."/>
            <person name="Figueroa M."/>
        </authorList>
    </citation>
    <scope>NUCLEOTIDE SEQUENCE [LARGE SCALE GENOMIC DNA]</scope>
    <source>
        <strain evidence="2">21-0</strain>
        <strain evidence="3 5">Ug99</strain>
    </source>
</reference>
<organism evidence="2 4">
    <name type="scientific">Puccinia graminis f. sp. tritici</name>
    <dbReference type="NCBI Taxonomy" id="56615"/>
    <lineage>
        <taxon>Eukaryota</taxon>
        <taxon>Fungi</taxon>
        <taxon>Dikarya</taxon>
        <taxon>Basidiomycota</taxon>
        <taxon>Pucciniomycotina</taxon>
        <taxon>Pucciniomycetes</taxon>
        <taxon>Pucciniales</taxon>
        <taxon>Pucciniaceae</taxon>
        <taxon>Puccinia</taxon>
    </lineage>
</organism>
<keyword evidence="1" id="KW-0732">Signal</keyword>
<feature type="chain" id="PRO_5036366202" evidence="1">
    <location>
        <begin position="23"/>
        <end position="219"/>
    </location>
</feature>
<keyword evidence="4" id="KW-1185">Reference proteome</keyword>
<dbReference type="OrthoDB" id="2508075at2759"/>
<dbReference type="EMBL" id="VSWC01000119">
    <property type="protein sequence ID" value="KAA1082952.1"/>
    <property type="molecule type" value="Genomic_DNA"/>
</dbReference>
<accession>A0A5B0N285</accession>
<comment type="caution">
    <text evidence="2">The sequence shown here is derived from an EMBL/GenBank/DDBJ whole genome shotgun (WGS) entry which is preliminary data.</text>
</comment>
<evidence type="ECO:0000313" key="2">
    <source>
        <dbReference type="EMBL" id="KAA1082952.1"/>
    </source>
</evidence>